<dbReference type="EMBL" id="BAABAK010000020">
    <property type="protein sequence ID" value="GAA3983793.1"/>
    <property type="molecule type" value="Genomic_DNA"/>
</dbReference>
<gene>
    <name evidence="2" type="ORF">GCM10022246_39530</name>
</gene>
<feature type="transmembrane region" description="Helical" evidence="1">
    <location>
        <begin position="47"/>
        <end position="65"/>
    </location>
</feature>
<reference evidence="3" key="1">
    <citation type="journal article" date="2019" name="Int. J. Syst. Evol. Microbiol.">
        <title>The Global Catalogue of Microorganisms (GCM) 10K type strain sequencing project: providing services to taxonomists for standard genome sequencing and annotation.</title>
        <authorList>
            <consortium name="The Broad Institute Genomics Platform"/>
            <consortium name="The Broad Institute Genome Sequencing Center for Infectious Disease"/>
            <person name="Wu L."/>
            <person name="Ma J."/>
        </authorList>
    </citation>
    <scope>NUCLEOTIDE SEQUENCE [LARGE SCALE GENOMIC DNA]</scope>
    <source>
        <strain evidence="3">JCM 17338</strain>
    </source>
</reference>
<name>A0ABP7QJV0_9SPHI</name>
<evidence type="ECO:0000313" key="3">
    <source>
        <dbReference type="Proteomes" id="UP001501081"/>
    </source>
</evidence>
<comment type="caution">
    <text evidence="2">The sequence shown here is derived from an EMBL/GenBank/DDBJ whole genome shotgun (WGS) entry which is preliminary data.</text>
</comment>
<feature type="transmembrane region" description="Helical" evidence="1">
    <location>
        <begin position="77"/>
        <end position="98"/>
    </location>
</feature>
<protein>
    <recommendedName>
        <fullName evidence="4">Acyltransferase family protein</fullName>
    </recommendedName>
</protein>
<keyword evidence="1" id="KW-1133">Transmembrane helix</keyword>
<proteinExistence type="predicted"/>
<organism evidence="2 3">
    <name type="scientific">Pedobacter ginsengiterrae</name>
    <dbReference type="NCBI Taxonomy" id="871696"/>
    <lineage>
        <taxon>Bacteria</taxon>
        <taxon>Pseudomonadati</taxon>
        <taxon>Bacteroidota</taxon>
        <taxon>Sphingobacteriia</taxon>
        <taxon>Sphingobacteriales</taxon>
        <taxon>Sphingobacteriaceae</taxon>
        <taxon>Pedobacter</taxon>
    </lineage>
</organism>
<keyword evidence="1" id="KW-0472">Membrane</keyword>
<evidence type="ECO:0008006" key="4">
    <source>
        <dbReference type="Google" id="ProtNLM"/>
    </source>
</evidence>
<accession>A0ABP7QJV0</accession>
<evidence type="ECO:0000256" key="1">
    <source>
        <dbReference type="SAM" id="Phobius"/>
    </source>
</evidence>
<dbReference type="Proteomes" id="UP001501081">
    <property type="component" value="Unassembled WGS sequence"/>
</dbReference>
<sequence length="113" mass="13014">MTRGSHDEYNTLRITNILYSLSMFGLLLKVGDIKTVDRILTPRQSTFGIYLIHQILIIRLLPELFKGEILAVISSSVYLNIGFSVLRFLIVYGISFSITKFLQKTRFKWIIGN</sequence>
<keyword evidence="3" id="KW-1185">Reference proteome</keyword>
<keyword evidence="1" id="KW-0812">Transmembrane</keyword>
<evidence type="ECO:0000313" key="2">
    <source>
        <dbReference type="EMBL" id="GAA3983793.1"/>
    </source>
</evidence>